<keyword evidence="3" id="KW-1185">Reference proteome</keyword>
<feature type="region of interest" description="Disordered" evidence="1">
    <location>
        <begin position="83"/>
        <end position="104"/>
    </location>
</feature>
<dbReference type="EMBL" id="JYDT01000158">
    <property type="protein sequence ID" value="KRY82894.1"/>
    <property type="molecule type" value="Genomic_DNA"/>
</dbReference>
<dbReference type="Proteomes" id="UP000054995">
    <property type="component" value="Unassembled WGS sequence"/>
</dbReference>
<organism evidence="2 3">
    <name type="scientific">Trichinella pseudospiralis</name>
    <name type="common">Parasitic roundworm</name>
    <dbReference type="NCBI Taxonomy" id="6337"/>
    <lineage>
        <taxon>Eukaryota</taxon>
        <taxon>Metazoa</taxon>
        <taxon>Ecdysozoa</taxon>
        <taxon>Nematoda</taxon>
        <taxon>Enoplea</taxon>
        <taxon>Dorylaimia</taxon>
        <taxon>Trichinellida</taxon>
        <taxon>Trichinellidae</taxon>
        <taxon>Trichinella</taxon>
    </lineage>
</organism>
<comment type="caution">
    <text evidence="2">The sequence shown here is derived from an EMBL/GenBank/DDBJ whole genome shotgun (WGS) entry which is preliminary data.</text>
</comment>
<evidence type="ECO:0000313" key="3">
    <source>
        <dbReference type="Proteomes" id="UP000054995"/>
    </source>
</evidence>
<evidence type="ECO:0000256" key="1">
    <source>
        <dbReference type="SAM" id="MobiDB-lite"/>
    </source>
</evidence>
<sequence length="287" mass="31839">MDGLSAVGDSTFKLSMETVSTSGLETSGVRMEGAKIRGLRIIGDATNGEATIGVNTRAVKNAGDSIFGDRVIGDRTILLKNAGDRTTGPSTDAEPTVGEPMNGERTIVSPTLISERLLLLGRVDNCRSVSFLLDGHCSVRVDVDRQLTILVYQTQLLFTQKCIAPVLDRSHLLYSLIDQLANRYRSFGVVVVVLLVRQAEHIRRQQVHSSGASLCPGKQSRRQYPVLWPSFLLPFHLFDQLMHIFGHFAQPVRNWPLWQQCCQQIVVLTCCDLVPKVRPVRLSRPMC</sequence>
<proteinExistence type="predicted"/>
<evidence type="ECO:0000313" key="2">
    <source>
        <dbReference type="EMBL" id="KRY82894.1"/>
    </source>
</evidence>
<protein>
    <submittedName>
        <fullName evidence="2">Uncharacterized protein</fullName>
    </submittedName>
</protein>
<gene>
    <name evidence="2" type="ORF">T4D_11160</name>
</gene>
<reference evidence="2 3" key="1">
    <citation type="submission" date="2015-01" db="EMBL/GenBank/DDBJ databases">
        <title>Evolution of Trichinella species and genotypes.</title>
        <authorList>
            <person name="Korhonen P.K."/>
            <person name="Edoardo P."/>
            <person name="Giuseppe L.R."/>
            <person name="Gasser R.B."/>
        </authorList>
    </citation>
    <scope>NUCLEOTIDE SEQUENCE [LARGE SCALE GENOMIC DNA]</scope>
    <source>
        <strain evidence="2">ISS470</strain>
    </source>
</reference>
<dbReference type="AlphaFoldDB" id="A0A0V1FA83"/>
<accession>A0A0V1FA83</accession>
<name>A0A0V1FA83_TRIPS</name>